<evidence type="ECO:0000313" key="2">
    <source>
        <dbReference type="EMBL" id="QKJ19718.1"/>
    </source>
</evidence>
<dbReference type="RefSeq" id="WP_172990155.1">
    <property type="nucleotide sequence ID" value="NZ_CP054038.1"/>
</dbReference>
<protein>
    <submittedName>
        <fullName evidence="2">Uncharacterized protein</fullName>
    </submittedName>
</protein>
<gene>
    <name evidence="2" type="ORF">HQM25_10305</name>
</gene>
<dbReference type="Proteomes" id="UP000502498">
    <property type="component" value="Chromosome"/>
</dbReference>
<dbReference type="AlphaFoldDB" id="A0A7D4Q1C5"/>
<accession>A0A7D4Q1C5</accession>
<name>A0A7D4Q1C5_9MICO</name>
<evidence type="ECO:0000313" key="3">
    <source>
        <dbReference type="Proteomes" id="UP000502498"/>
    </source>
</evidence>
<feature type="region of interest" description="Disordered" evidence="1">
    <location>
        <begin position="33"/>
        <end position="54"/>
    </location>
</feature>
<sequence length="247" mass="26227">MDASPEPPSGLRRGLAVPALVALVALTGCAASTSSPAESASASPAPPLLDAGERALDPGTYRMEPSQLQNAAFPTVIVTVPEGWTSVDGWAIHSENVGVSLWNVDKVFGHPCQWQGTAFAPGDTADDLVAALVEVPLRNPTTPEPVEIDGRPGTYFEWSVPSDIAHDGDGFPDCDSENGQPHDFVSWTGVGTPSLRYHQGPGQVDYVWVLDMDGERMVIDAYSMPDATDEAIAEIHDIVSTMRFVDG</sequence>
<organism evidence="2 3">
    <name type="scientific">Microbacterium hominis</name>
    <dbReference type="NCBI Taxonomy" id="162426"/>
    <lineage>
        <taxon>Bacteria</taxon>
        <taxon>Bacillati</taxon>
        <taxon>Actinomycetota</taxon>
        <taxon>Actinomycetes</taxon>
        <taxon>Micrococcales</taxon>
        <taxon>Microbacteriaceae</taxon>
        <taxon>Microbacterium</taxon>
    </lineage>
</organism>
<proteinExistence type="predicted"/>
<dbReference type="EMBL" id="CP054038">
    <property type="protein sequence ID" value="QKJ19718.1"/>
    <property type="molecule type" value="Genomic_DNA"/>
</dbReference>
<reference evidence="2 3" key="1">
    <citation type="submission" date="2020-05" db="EMBL/GenBank/DDBJ databases">
        <title>Strain PA2F3 complete genome.</title>
        <authorList>
            <person name="Kim Y.-S."/>
            <person name="Kim S.-J."/>
            <person name="Jung H.-k."/>
            <person name="Kim S.-E."/>
            <person name="Kim K.-H."/>
        </authorList>
    </citation>
    <scope>NUCLEOTIDE SEQUENCE [LARGE SCALE GENOMIC DNA]</scope>
    <source>
        <strain evidence="2 3">PA2F3</strain>
    </source>
</reference>
<evidence type="ECO:0000256" key="1">
    <source>
        <dbReference type="SAM" id="MobiDB-lite"/>
    </source>
</evidence>
<feature type="compositionally biased region" description="Low complexity" evidence="1">
    <location>
        <begin position="33"/>
        <end position="43"/>
    </location>
</feature>